<dbReference type="Proteomes" id="UP000054845">
    <property type="component" value="Unassembled WGS sequence"/>
</dbReference>
<keyword evidence="2" id="KW-1185">Reference proteome</keyword>
<reference evidence="1 2" key="1">
    <citation type="submission" date="2014-09" db="EMBL/GenBank/DDBJ databases">
        <authorList>
            <person name="Magalhaes I.L.F."/>
            <person name="Oliveira U."/>
            <person name="Santos F.R."/>
            <person name="Vidigal T.H.D.A."/>
            <person name="Brescovit A.D."/>
            <person name="Santos A.J."/>
        </authorList>
    </citation>
    <scope>NUCLEOTIDE SEQUENCE [LARGE SCALE GENOMIC DNA]</scope>
</reference>
<evidence type="ECO:0000313" key="2">
    <source>
        <dbReference type="Proteomes" id="UP000054845"/>
    </source>
</evidence>
<protein>
    <submittedName>
        <fullName evidence="1">Uncharacterized protein</fullName>
    </submittedName>
</protein>
<name>A0A0P1BNB9_9BASI</name>
<evidence type="ECO:0000313" key="1">
    <source>
        <dbReference type="EMBL" id="CEH17508.1"/>
    </source>
</evidence>
<organism evidence="1 2">
    <name type="scientific">Ceraceosorus bombacis</name>
    <dbReference type="NCBI Taxonomy" id="401625"/>
    <lineage>
        <taxon>Eukaryota</taxon>
        <taxon>Fungi</taxon>
        <taxon>Dikarya</taxon>
        <taxon>Basidiomycota</taxon>
        <taxon>Ustilaginomycotina</taxon>
        <taxon>Exobasidiomycetes</taxon>
        <taxon>Ceraceosorales</taxon>
        <taxon>Ceraceosoraceae</taxon>
        <taxon>Ceraceosorus</taxon>
    </lineage>
</organism>
<dbReference type="AlphaFoldDB" id="A0A0P1BNB9"/>
<sequence>MAKHVDGTDTPHGAEVTCTAARNARQLAVTLPTDVSSLKLEGKMKQKLQKDGLRRCFCAECQQGISSSPIYLNERHLAA</sequence>
<accession>A0A0P1BNB9</accession>
<proteinExistence type="predicted"/>
<dbReference type="EMBL" id="CCYA01000265">
    <property type="protein sequence ID" value="CEH17508.1"/>
    <property type="molecule type" value="Genomic_DNA"/>
</dbReference>